<dbReference type="Gene3D" id="2.160.20.80">
    <property type="entry name" value="E3 ubiquitin-protein ligase SopA"/>
    <property type="match status" value="1"/>
</dbReference>
<feature type="transmembrane region" description="Helical" evidence="1">
    <location>
        <begin position="36"/>
        <end position="57"/>
    </location>
</feature>
<accession>A0A508A365</accession>
<feature type="transmembrane region" description="Helical" evidence="1">
    <location>
        <begin position="134"/>
        <end position="153"/>
    </location>
</feature>
<dbReference type="InterPro" id="IPR001646">
    <property type="entry name" value="5peptide_repeat"/>
</dbReference>
<dbReference type="SUPFAM" id="SSF141571">
    <property type="entry name" value="Pentapeptide repeat-like"/>
    <property type="match status" value="1"/>
</dbReference>
<keyword evidence="1" id="KW-1133">Transmembrane helix</keyword>
<reference evidence="2 3" key="1">
    <citation type="submission" date="2019-06" db="EMBL/GenBank/DDBJ databases">
        <title>Draft genome sequence of Actinomyces johnsonii CCUG 34287T.</title>
        <authorList>
            <person name="Salva-Serra F."/>
            <person name="Cardew S."/>
            <person name="Moore E."/>
        </authorList>
    </citation>
    <scope>NUCLEOTIDE SEQUENCE [LARGE SCALE GENOMIC DNA]</scope>
    <source>
        <strain evidence="2 3">CCUG 34287</strain>
    </source>
</reference>
<comment type="caution">
    <text evidence="2">The sequence shown here is derived from an EMBL/GenBank/DDBJ whole genome shotgun (WGS) entry which is preliminary data.</text>
</comment>
<gene>
    <name evidence="2" type="ORF">FK256_05580</name>
</gene>
<organism evidence="2 3">
    <name type="scientific">Actinomyces johnsonii</name>
    <dbReference type="NCBI Taxonomy" id="544581"/>
    <lineage>
        <taxon>Bacteria</taxon>
        <taxon>Bacillati</taxon>
        <taxon>Actinomycetota</taxon>
        <taxon>Actinomycetes</taxon>
        <taxon>Actinomycetales</taxon>
        <taxon>Actinomycetaceae</taxon>
        <taxon>Actinomyces</taxon>
    </lineage>
</organism>
<name>A0A508A365_9ACTO</name>
<dbReference type="EMBL" id="VICB01000005">
    <property type="protein sequence ID" value="TQD43767.1"/>
    <property type="molecule type" value="Genomic_DNA"/>
</dbReference>
<dbReference type="Proteomes" id="UP000319010">
    <property type="component" value="Unassembled WGS sequence"/>
</dbReference>
<feature type="transmembrane region" description="Helical" evidence="1">
    <location>
        <begin position="94"/>
        <end position="114"/>
    </location>
</feature>
<evidence type="ECO:0000313" key="3">
    <source>
        <dbReference type="Proteomes" id="UP000319010"/>
    </source>
</evidence>
<protein>
    <submittedName>
        <fullName evidence="2">Pentapeptide repeat-containing protein</fullName>
    </submittedName>
</protein>
<dbReference type="RefSeq" id="WP_141424001.1">
    <property type="nucleotide sequence ID" value="NZ_JASPFB010000002.1"/>
</dbReference>
<feature type="transmembrane region" description="Helical" evidence="1">
    <location>
        <begin position="69"/>
        <end position="87"/>
    </location>
</feature>
<keyword evidence="1" id="KW-0812">Transmembrane</keyword>
<evidence type="ECO:0000313" key="2">
    <source>
        <dbReference type="EMBL" id="TQD43767.1"/>
    </source>
</evidence>
<proteinExistence type="predicted"/>
<keyword evidence="1" id="KW-0472">Membrane</keyword>
<dbReference type="AlphaFoldDB" id="A0A508A365"/>
<evidence type="ECO:0000256" key="1">
    <source>
        <dbReference type="SAM" id="Phobius"/>
    </source>
</evidence>
<dbReference type="Pfam" id="PF13576">
    <property type="entry name" value="Pentapeptide_3"/>
    <property type="match status" value="1"/>
</dbReference>
<sequence>MPHKPHIPPQATREAKMTKIEHFLERSKKWVDSHPYLTDTIIIVTIPTVILASIYYFGPTSGWRERNAWVAASYFSTLATVTSLLSLRHKKSLFLAIAFWTLLSIACYTALSWLWGGRFLAGWTNEKSLTFKELLSTTLAAVGGIGAVGYLVIKYREQASTEREEARQNEGAADKQLTAAVKQLGSKSPQVRIAGIYALADVADTYGSEKHGVNYDKRVVEILCGYLRTYRLTNGALDYATESTIWDVVSSHTRTPYTSSPGRWSPLDLDIHKTVLVEEVKLGGAHINSIHFQGTTLKSRCSLTGLSTIGEADFNGATFSETADFSFTKLGYANFNNAHFESYAYFSSSEFKRAPWMEHLLRSTHFAEEAEFRETTFYCDIRFTGSVFDKRVSFGCLFCTPGECESPNNDSHGGASFIGEADFSSVRFVGAVDFSNVTFAGAVNFSGATFKGGANFNGSAFNIDLKDQGKISFPQGFDLSEEGLPKGAKWAKFDNKGKPLPPNIILILPTPPTGPLTQDED</sequence>